<evidence type="ECO:0000313" key="2">
    <source>
        <dbReference type="EMBL" id="VFK71255.1"/>
    </source>
</evidence>
<sequence>MVIDQATIDEIKRLRVSEKVLIVEEIGNSIAKGNGHLEYHGSTAHCVDRKKRFMPFRSFRREKMGGYKERLLGE</sequence>
<organism evidence="1">
    <name type="scientific">Candidatus Kentrum sp. UNK</name>
    <dbReference type="NCBI Taxonomy" id="2126344"/>
    <lineage>
        <taxon>Bacteria</taxon>
        <taxon>Pseudomonadati</taxon>
        <taxon>Pseudomonadota</taxon>
        <taxon>Gammaproteobacteria</taxon>
        <taxon>Candidatus Kentrum</taxon>
    </lineage>
</organism>
<accession>A0A451AFN4</accession>
<name>A0A451AFN4_9GAMM</name>
<proteinExistence type="predicted"/>
<dbReference type="EMBL" id="CAADGD010000057">
    <property type="protein sequence ID" value="VFK71255.1"/>
    <property type="molecule type" value="Genomic_DNA"/>
</dbReference>
<protein>
    <submittedName>
        <fullName evidence="1">Uncharacterized protein</fullName>
    </submittedName>
</protein>
<dbReference type="AlphaFoldDB" id="A0A451AFN4"/>
<gene>
    <name evidence="1" type="ORF">BECKUNK1418G_GA0071005_105211</name>
    <name evidence="2" type="ORF">BECKUNK1418H_GA0071006_105711</name>
</gene>
<reference evidence="1" key="1">
    <citation type="submission" date="2019-02" db="EMBL/GenBank/DDBJ databases">
        <authorList>
            <person name="Gruber-Vodicka R. H."/>
            <person name="Seah K. B. B."/>
        </authorList>
    </citation>
    <scope>NUCLEOTIDE SEQUENCE</scope>
    <source>
        <strain evidence="2">BECK_BY19</strain>
        <strain evidence="1">BECK_BY8</strain>
    </source>
</reference>
<evidence type="ECO:0000313" key="1">
    <source>
        <dbReference type="EMBL" id="VFK64838.1"/>
    </source>
</evidence>
<dbReference type="EMBL" id="CAADFZ010000052">
    <property type="protein sequence ID" value="VFK64838.1"/>
    <property type="molecule type" value="Genomic_DNA"/>
</dbReference>